<dbReference type="OrthoDB" id="4315389at2"/>
<name>A0A1J6I3L1_9HYPH</name>
<dbReference type="InterPro" id="IPR052183">
    <property type="entry name" value="IS_Transposase"/>
</dbReference>
<evidence type="ECO:0000313" key="1">
    <source>
        <dbReference type="EMBL" id="OIS92390.1"/>
    </source>
</evidence>
<gene>
    <name evidence="1" type="ORF">BLA27_16965</name>
</gene>
<comment type="caution">
    <text evidence="1">The sequence shown here is derived from an EMBL/GenBank/DDBJ whole genome shotgun (WGS) entry which is preliminary data.</text>
</comment>
<protein>
    <recommendedName>
        <fullName evidence="3">Transposase</fullName>
    </recommendedName>
</protein>
<dbReference type="AlphaFoldDB" id="A0A1J6I3L1"/>
<evidence type="ECO:0008006" key="3">
    <source>
        <dbReference type="Google" id="ProtNLM"/>
    </source>
</evidence>
<dbReference type="PANTHER" id="PTHR35528:SF3">
    <property type="entry name" value="BLL1675 PROTEIN"/>
    <property type="match status" value="1"/>
</dbReference>
<organism evidence="1 2">
    <name type="scientific">Brucella cytisi</name>
    <dbReference type="NCBI Taxonomy" id="407152"/>
    <lineage>
        <taxon>Bacteria</taxon>
        <taxon>Pseudomonadati</taxon>
        <taxon>Pseudomonadota</taxon>
        <taxon>Alphaproteobacteria</taxon>
        <taxon>Hyphomicrobiales</taxon>
        <taxon>Brucellaceae</taxon>
        <taxon>Brucella/Ochrobactrum group</taxon>
        <taxon>Brucella</taxon>
    </lineage>
</organism>
<keyword evidence="2" id="KW-1185">Reference proteome</keyword>
<dbReference type="EMBL" id="MOEC01000017">
    <property type="protein sequence ID" value="OIS92390.1"/>
    <property type="molecule type" value="Genomic_DNA"/>
</dbReference>
<dbReference type="Proteomes" id="UP000182985">
    <property type="component" value="Unassembled WGS sequence"/>
</dbReference>
<sequence length="77" mass="9164">MPDNRSSLYHRDRFPPEIIAEAIWLYFRLPLSFRMIEDMLAYRGMLVTHKPVREWVEKLGRDYANTTPPSTPRLGDK</sequence>
<dbReference type="PANTHER" id="PTHR35528">
    <property type="entry name" value="BLL1675 PROTEIN"/>
    <property type="match status" value="1"/>
</dbReference>
<reference evidence="1 2" key="1">
    <citation type="submission" date="2016-10" db="EMBL/GenBank/DDBJ databases">
        <title>The Draft Genome Sequence of the Potato Rhizosphere Bacteria Ochrobactrum sp. IPA7.2.</title>
        <authorList>
            <person name="Gogoleva N.E."/>
            <person name="Khlopko Y.A."/>
            <person name="Burygin G.L."/>
            <person name="Plotnikov A.O."/>
        </authorList>
    </citation>
    <scope>NUCLEOTIDE SEQUENCE [LARGE SCALE GENOMIC DNA]</scope>
    <source>
        <strain evidence="1 2">IPA7.2</strain>
    </source>
</reference>
<evidence type="ECO:0000313" key="2">
    <source>
        <dbReference type="Proteomes" id="UP000182985"/>
    </source>
</evidence>
<accession>A0A1J6I3L1</accession>
<proteinExistence type="predicted"/>